<name>A0A0G4KT33_VERLO</name>
<proteinExistence type="predicted"/>
<protein>
    <submittedName>
        <fullName evidence="1">Uncharacterized protein</fullName>
    </submittedName>
</protein>
<organism evidence="1 2">
    <name type="scientific">Verticillium longisporum</name>
    <name type="common">Verticillium dahliae var. longisporum</name>
    <dbReference type="NCBI Taxonomy" id="100787"/>
    <lineage>
        <taxon>Eukaryota</taxon>
        <taxon>Fungi</taxon>
        <taxon>Dikarya</taxon>
        <taxon>Ascomycota</taxon>
        <taxon>Pezizomycotina</taxon>
        <taxon>Sordariomycetes</taxon>
        <taxon>Hypocreomycetidae</taxon>
        <taxon>Glomerellales</taxon>
        <taxon>Plectosphaerellaceae</taxon>
        <taxon>Verticillium</taxon>
    </lineage>
</organism>
<dbReference type="EMBL" id="CVQH01004113">
    <property type="protein sequence ID" value="CRK12816.1"/>
    <property type="molecule type" value="Genomic_DNA"/>
</dbReference>
<dbReference type="AlphaFoldDB" id="A0A0G4KT33"/>
<keyword evidence="2" id="KW-1185">Reference proteome</keyword>
<evidence type="ECO:0000313" key="1">
    <source>
        <dbReference type="EMBL" id="CRK12816.1"/>
    </source>
</evidence>
<reference evidence="1 2" key="1">
    <citation type="submission" date="2015-05" db="EMBL/GenBank/DDBJ databases">
        <authorList>
            <person name="Wang D.B."/>
            <person name="Wang M."/>
        </authorList>
    </citation>
    <scope>NUCLEOTIDE SEQUENCE [LARGE SCALE GENOMIC DNA]</scope>
    <source>
        <strain evidence="1">VL1</strain>
    </source>
</reference>
<accession>A0A0G4KT33</accession>
<gene>
    <name evidence="1" type="ORF">BN1708_010617</name>
</gene>
<evidence type="ECO:0000313" key="2">
    <source>
        <dbReference type="Proteomes" id="UP000044602"/>
    </source>
</evidence>
<sequence>MYDLECGTNGFGKSRAVDAVGTAARGDDSLVFCAAKLAERADFGGVAVMTSRRSSLEVDRGVAPQGLFDAGVLSLPAPLGVFGFVGDAHDPHHKIRELVEIRRNDIVEELEPDIGIKVTKYILECFGVGVLEIHSNKILFLKDMLPAC</sequence>
<dbReference type="Proteomes" id="UP000044602">
    <property type="component" value="Unassembled WGS sequence"/>
</dbReference>